<keyword evidence="2" id="KW-1185">Reference proteome</keyword>
<evidence type="ECO:0000313" key="2">
    <source>
        <dbReference type="Proteomes" id="UP000003553"/>
    </source>
</evidence>
<protein>
    <submittedName>
        <fullName evidence="1">Uncharacterized protein</fullName>
    </submittedName>
</protein>
<gene>
    <name evidence="1" type="ORF">ACTODO_00751</name>
</gene>
<comment type="caution">
    <text evidence="1">The sequence shown here is derived from an EMBL/GenBank/DDBJ whole genome shotgun (WGS) entry which is preliminary data.</text>
</comment>
<name>A7BAT5_9ACTO</name>
<dbReference type="AlphaFoldDB" id="A7BAT5"/>
<dbReference type="EMBL" id="AAYI02000004">
    <property type="protein sequence ID" value="EDN80309.1"/>
    <property type="molecule type" value="Genomic_DNA"/>
</dbReference>
<dbReference type="HOGENOM" id="CLU_3303442_0_0_11"/>
<proteinExistence type="predicted"/>
<dbReference type="Proteomes" id="UP000003553">
    <property type="component" value="Unassembled WGS sequence"/>
</dbReference>
<evidence type="ECO:0000313" key="1">
    <source>
        <dbReference type="EMBL" id="EDN80309.1"/>
    </source>
</evidence>
<sequence>MGLRFFLVAPLVFRAPEGTAAREIATREPDVGVSAKKFA</sequence>
<reference evidence="1" key="2">
    <citation type="submission" date="2015-05" db="EMBL/GenBank/DDBJ databases">
        <title>Draft genome sequence of Actinomyces odontolyticus (ATCC 17982).</title>
        <authorList>
            <person name="Sudarsanam P."/>
            <person name="Ley R."/>
            <person name="Guruge J."/>
            <person name="Turnbaugh P.J."/>
            <person name="Mahowald M."/>
            <person name="Liep D."/>
            <person name="Gordon J."/>
        </authorList>
    </citation>
    <scope>NUCLEOTIDE SEQUENCE</scope>
    <source>
        <strain evidence="1">ATCC 17982</strain>
    </source>
</reference>
<accession>A7BAT5</accession>
<reference evidence="1" key="1">
    <citation type="submission" date="2007-04" db="EMBL/GenBank/DDBJ databases">
        <authorList>
            <person name="Fulton L."/>
            <person name="Clifton S."/>
            <person name="Fulton B."/>
            <person name="Xu J."/>
            <person name="Minx P."/>
            <person name="Pepin K.H."/>
            <person name="Johnson M."/>
            <person name="Thiruvilangam P."/>
            <person name="Bhonagiri V."/>
            <person name="Nash W.E."/>
            <person name="Mardis E.R."/>
            <person name="Wilson R.K."/>
        </authorList>
    </citation>
    <scope>NUCLEOTIDE SEQUENCE [LARGE SCALE GENOMIC DNA]</scope>
    <source>
        <strain evidence="1">ATCC 17982</strain>
    </source>
</reference>
<organism evidence="1 2">
    <name type="scientific">Schaalia dentiphila ATCC 17982</name>
    <dbReference type="NCBI Taxonomy" id="411466"/>
    <lineage>
        <taxon>Bacteria</taxon>
        <taxon>Bacillati</taxon>
        <taxon>Actinomycetota</taxon>
        <taxon>Actinomycetes</taxon>
        <taxon>Actinomycetales</taxon>
        <taxon>Actinomycetaceae</taxon>
        <taxon>Schaalia</taxon>
        <taxon>Schaalia dentiphila</taxon>
    </lineage>
</organism>